<dbReference type="SUPFAM" id="SSF75005">
    <property type="entry name" value="Arabinanase/levansucrase/invertase"/>
    <property type="match status" value="1"/>
</dbReference>
<dbReference type="Gene3D" id="2.115.10.20">
    <property type="entry name" value="Glycosyl hydrolase domain, family 43"/>
    <property type="match status" value="1"/>
</dbReference>
<evidence type="ECO:0000256" key="4">
    <source>
        <dbReference type="PIRSR" id="PIRSR606710-1"/>
    </source>
</evidence>
<reference evidence="9 10" key="1">
    <citation type="journal article" date="2019" name="Nat. Ecol. Evol.">
        <title>Megaphylogeny resolves global patterns of mushroom evolution.</title>
        <authorList>
            <person name="Varga T."/>
            <person name="Krizsan K."/>
            <person name="Foldi C."/>
            <person name="Dima B."/>
            <person name="Sanchez-Garcia M."/>
            <person name="Sanchez-Ramirez S."/>
            <person name="Szollosi G.J."/>
            <person name="Szarkandi J.G."/>
            <person name="Papp V."/>
            <person name="Albert L."/>
            <person name="Andreopoulos W."/>
            <person name="Angelini C."/>
            <person name="Antonin V."/>
            <person name="Barry K.W."/>
            <person name="Bougher N.L."/>
            <person name="Buchanan P."/>
            <person name="Buyck B."/>
            <person name="Bense V."/>
            <person name="Catcheside P."/>
            <person name="Chovatia M."/>
            <person name="Cooper J."/>
            <person name="Damon W."/>
            <person name="Desjardin D."/>
            <person name="Finy P."/>
            <person name="Geml J."/>
            <person name="Haridas S."/>
            <person name="Hughes K."/>
            <person name="Justo A."/>
            <person name="Karasinski D."/>
            <person name="Kautmanova I."/>
            <person name="Kiss B."/>
            <person name="Kocsube S."/>
            <person name="Kotiranta H."/>
            <person name="LaButti K.M."/>
            <person name="Lechner B.E."/>
            <person name="Liimatainen K."/>
            <person name="Lipzen A."/>
            <person name="Lukacs Z."/>
            <person name="Mihaltcheva S."/>
            <person name="Morgado L.N."/>
            <person name="Niskanen T."/>
            <person name="Noordeloos M.E."/>
            <person name="Ohm R.A."/>
            <person name="Ortiz-Santana B."/>
            <person name="Ovrebo C."/>
            <person name="Racz N."/>
            <person name="Riley R."/>
            <person name="Savchenko A."/>
            <person name="Shiryaev A."/>
            <person name="Soop K."/>
            <person name="Spirin V."/>
            <person name="Szebenyi C."/>
            <person name="Tomsovsky M."/>
            <person name="Tulloss R.E."/>
            <person name="Uehling J."/>
            <person name="Grigoriev I.V."/>
            <person name="Vagvolgyi C."/>
            <person name="Papp T."/>
            <person name="Martin F.M."/>
            <person name="Miettinen O."/>
            <person name="Hibbett D.S."/>
            <person name="Nagy L.G."/>
        </authorList>
    </citation>
    <scope>NUCLEOTIDE SEQUENCE [LARGE SCALE GENOMIC DNA]</scope>
    <source>
        <strain evidence="9 10">CBS 309.79</strain>
    </source>
</reference>
<dbReference type="InterPro" id="IPR051795">
    <property type="entry name" value="Glycosyl_Hydrlase_43"/>
</dbReference>
<feature type="site" description="Important for catalytic activity, responsible for pKa modulation of the active site Glu and correct orientation of both the proton donor and substrate" evidence="5">
    <location>
        <position position="142"/>
    </location>
</feature>
<protein>
    <submittedName>
        <fullName evidence="9">Glycoside hydrolase family 43 protein</fullName>
    </submittedName>
</protein>
<dbReference type="PANTHER" id="PTHR42812">
    <property type="entry name" value="BETA-XYLOSIDASE"/>
    <property type="match status" value="1"/>
</dbReference>
<evidence type="ECO:0000256" key="3">
    <source>
        <dbReference type="ARBA" id="ARBA00023295"/>
    </source>
</evidence>
<feature type="active site" description="Proton donor" evidence="4">
    <location>
        <position position="203"/>
    </location>
</feature>
<proteinExistence type="inferred from homology"/>
<dbReference type="EMBL" id="ML178847">
    <property type="protein sequence ID" value="TFK97456.1"/>
    <property type="molecule type" value="Genomic_DNA"/>
</dbReference>
<dbReference type="AlphaFoldDB" id="A0A5C3Q7B3"/>
<dbReference type="Proteomes" id="UP000305067">
    <property type="component" value="Unassembled WGS sequence"/>
</dbReference>
<dbReference type="GO" id="GO:0005975">
    <property type="term" value="P:carbohydrate metabolic process"/>
    <property type="evidence" value="ECO:0007669"/>
    <property type="project" value="InterPro"/>
</dbReference>
<gene>
    <name evidence="9" type="ORF">BDV98DRAFT_585615</name>
</gene>
<evidence type="ECO:0000313" key="9">
    <source>
        <dbReference type="EMBL" id="TFK97456.1"/>
    </source>
</evidence>
<evidence type="ECO:0000313" key="10">
    <source>
        <dbReference type="Proteomes" id="UP000305067"/>
    </source>
</evidence>
<dbReference type="SUPFAM" id="SSF49899">
    <property type="entry name" value="Concanavalin A-like lectins/glucanases"/>
    <property type="match status" value="1"/>
</dbReference>
<evidence type="ECO:0000256" key="6">
    <source>
        <dbReference type="RuleBase" id="RU361187"/>
    </source>
</evidence>
<name>A0A5C3Q7B3_9AGAR</name>
<dbReference type="Gene3D" id="2.60.120.200">
    <property type="match status" value="1"/>
</dbReference>
<dbReference type="InterPro" id="IPR023296">
    <property type="entry name" value="Glyco_hydro_beta-prop_sf"/>
</dbReference>
<feature type="signal peptide" evidence="7">
    <location>
        <begin position="1"/>
        <end position="15"/>
    </location>
</feature>
<evidence type="ECO:0000256" key="2">
    <source>
        <dbReference type="ARBA" id="ARBA00022801"/>
    </source>
</evidence>
<feature type="domain" description="Beta-xylosidase C-terminal Concanavalin A-like" evidence="8">
    <location>
        <begin position="338"/>
        <end position="515"/>
    </location>
</feature>
<sequence>MKVLYLLYAAPTAWALINPILPGWNSDPSIIRVEDDYFIATSTFESWPGHPIYHSKDLIDWKLAGYASNKPSQFSMLGTPPNAGVWAPTLRYHNGTYYLATTTRYVDTAELRLFLRSFYVTTDDIFSNIWSDPIYFDSLGYDPDLFWDDNGDVYSTWAGINHAKEKIHGIWQNRIDITTGTSSTEAQLIFNGTLELNATSRPEGPHVYFINEMYYLVIAEGSTGLTHRATIQRGPSPSGPWENNPANPILYNGVDPSQTVQCTGHVDLVESLDGEWWGTALATRVQNGNVSHQQLGRESYLFPVHWEDGWPIINNGKPLVENDPDVLLDDKPLQLFSTNFTEGSLDATFHFLRTPIKKFHEITEDGLFIHANSYALGDRDNPAAVFRRQSSYSETFEVQVDFQDPHNRLQEAGISAFYDDYLHNEVGVTGASDGSGDRLNSTTYPVKLRITARPDHYTLSYAEAPDSAYVDVGTFDAAVLSVPPPGSFYFKGTEFAAYNTGTGRPSLLPATFKYWMQTPEALEPTNATLSS</sequence>
<evidence type="ECO:0000256" key="7">
    <source>
        <dbReference type="SAM" id="SignalP"/>
    </source>
</evidence>
<evidence type="ECO:0000256" key="1">
    <source>
        <dbReference type="ARBA" id="ARBA00009865"/>
    </source>
</evidence>
<dbReference type="InterPro" id="IPR006710">
    <property type="entry name" value="Glyco_hydro_43"/>
</dbReference>
<dbReference type="Pfam" id="PF04616">
    <property type="entry name" value="Glyco_hydro_43"/>
    <property type="match status" value="1"/>
</dbReference>
<dbReference type="OrthoDB" id="2139957at2759"/>
<keyword evidence="2 6" id="KW-0378">Hydrolase</keyword>
<dbReference type="PANTHER" id="PTHR42812:SF16">
    <property type="entry name" value="HYDROLASE, PUTATIVE (AFU_ORTHOLOGUE AFUA_7G06110)-RELATED"/>
    <property type="match status" value="1"/>
</dbReference>
<dbReference type="Pfam" id="PF17851">
    <property type="entry name" value="GH43_C2"/>
    <property type="match status" value="1"/>
</dbReference>
<dbReference type="STRING" id="1884261.A0A5C3Q7B3"/>
<accession>A0A5C3Q7B3</accession>
<keyword evidence="7" id="KW-0732">Signal</keyword>
<evidence type="ECO:0000259" key="8">
    <source>
        <dbReference type="Pfam" id="PF17851"/>
    </source>
</evidence>
<dbReference type="InterPro" id="IPR013320">
    <property type="entry name" value="ConA-like_dom_sf"/>
</dbReference>
<feature type="chain" id="PRO_5022932806" evidence="7">
    <location>
        <begin position="16"/>
        <end position="531"/>
    </location>
</feature>
<organism evidence="9 10">
    <name type="scientific">Pterulicium gracile</name>
    <dbReference type="NCBI Taxonomy" id="1884261"/>
    <lineage>
        <taxon>Eukaryota</taxon>
        <taxon>Fungi</taxon>
        <taxon>Dikarya</taxon>
        <taxon>Basidiomycota</taxon>
        <taxon>Agaricomycotina</taxon>
        <taxon>Agaricomycetes</taxon>
        <taxon>Agaricomycetidae</taxon>
        <taxon>Agaricales</taxon>
        <taxon>Pleurotineae</taxon>
        <taxon>Pterulaceae</taxon>
        <taxon>Pterulicium</taxon>
    </lineage>
</organism>
<keyword evidence="3 6" id="KW-0326">Glycosidase</keyword>
<evidence type="ECO:0000256" key="5">
    <source>
        <dbReference type="PIRSR" id="PIRSR606710-2"/>
    </source>
</evidence>
<feature type="active site" description="Proton acceptor" evidence="4">
    <location>
        <position position="27"/>
    </location>
</feature>
<keyword evidence="10" id="KW-1185">Reference proteome</keyword>
<dbReference type="InterPro" id="IPR041542">
    <property type="entry name" value="GH43_C2"/>
</dbReference>
<dbReference type="GO" id="GO:0004553">
    <property type="term" value="F:hydrolase activity, hydrolyzing O-glycosyl compounds"/>
    <property type="evidence" value="ECO:0007669"/>
    <property type="project" value="InterPro"/>
</dbReference>
<dbReference type="CDD" id="cd18617">
    <property type="entry name" value="GH43_XynB-like"/>
    <property type="match status" value="1"/>
</dbReference>
<comment type="similarity">
    <text evidence="1 6">Belongs to the glycosyl hydrolase 43 family.</text>
</comment>